<keyword evidence="7" id="KW-0949">S-adenosyl-L-methionine</keyword>
<dbReference type="Pfam" id="PF01170">
    <property type="entry name" value="UPF0020"/>
    <property type="match status" value="1"/>
</dbReference>
<keyword evidence="5 17" id="KW-0489">Methyltransferase</keyword>
<dbReference type="PANTHER" id="PTHR14911:SF13">
    <property type="entry name" value="TRNA (GUANINE(6)-N2)-METHYLTRANSFERASE THUMP3"/>
    <property type="match status" value="1"/>
</dbReference>
<evidence type="ECO:0000256" key="11">
    <source>
        <dbReference type="ARBA" id="ARBA00054380"/>
    </source>
</evidence>
<dbReference type="InterPro" id="IPR029063">
    <property type="entry name" value="SAM-dependent_MTases_sf"/>
</dbReference>
<evidence type="ECO:0000256" key="14">
    <source>
        <dbReference type="ARBA" id="ARBA00082665"/>
    </source>
</evidence>
<keyword evidence="6 17" id="KW-0808">Transferase</keyword>
<evidence type="ECO:0000256" key="10">
    <source>
        <dbReference type="ARBA" id="ARBA00051883"/>
    </source>
</evidence>
<keyword evidence="18" id="KW-1185">Reference proteome</keyword>
<keyword evidence="4" id="KW-0820">tRNA-binding</keyword>
<dbReference type="EC" id="2.1.1.213" evidence="13"/>
<evidence type="ECO:0000259" key="16">
    <source>
        <dbReference type="PROSITE" id="PS51165"/>
    </source>
</evidence>
<dbReference type="GO" id="GO:0000049">
    <property type="term" value="F:tRNA binding"/>
    <property type="evidence" value="ECO:0007669"/>
    <property type="project" value="UniProtKB-KW"/>
</dbReference>
<dbReference type="PROSITE" id="PS00092">
    <property type="entry name" value="N6_MTASE"/>
    <property type="match status" value="1"/>
</dbReference>
<keyword evidence="8" id="KW-0819">tRNA processing</keyword>
<dbReference type="PROSITE" id="PS51165">
    <property type="entry name" value="THUMP"/>
    <property type="match status" value="1"/>
</dbReference>
<dbReference type="InterPro" id="IPR053943">
    <property type="entry name" value="RlmKL-like_Mtase_CS"/>
</dbReference>
<dbReference type="InterPro" id="IPR004114">
    <property type="entry name" value="THUMP_dom"/>
</dbReference>
<comment type="subunit">
    <text evidence="2">Monomer.</text>
</comment>
<evidence type="ECO:0000256" key="15">
    <source>
        <dbReference type="PROSITE-ProRule" id="PRU00529"/>
    </source>
</evidence>
<dbReference type="SUPFAM" id="SSF143437">
    <property type="entry name" value="THUMP domain-like"/>
    <property type="match status" value="1"/>
</dbReference>
<evidence type="ECO:0000256" key="6">
    <source>
        <dbReference type="ARBA" id="ARBA00022679"/>
    </source>
</evidence>
<dbReference type="GO" id="GO:0160102">
    <property type="term" value="F:tRNA (guanine(10)-N2)-methyltransferase activity"/>
    <property type="evidence" value="ECO:0007669"/>
    <property type="project" value="InterPro"/>
</dbReference>
<evidence type="ECO:0000313" key="17">
    <source>
        <dbReference type="EMBL" id="CAB3288704.1"/>
    </source>
</evidence>
<dbReference type="FunFam" id="3.30.2130.30:FF:000016">
    <property type="entry name" value="N2-methylguanosine tRNA methyltransferase"/>
    <property type="match status" value="1"/>
</dbReference>
<dbReference type="GO" id="GO:0030488">
    <property type="term" value="P:tRNA methylation"/>
    <property type="evidence" value="ECO:0007669"/>
    <property type="project" value="InterPro"/>
</dbReference>
<dbReference type="EMBL" id="LR792632">
    <property type="protein sequence ID" value="CAB3288704.1"/>
    <property type="molecule type" value="Genomic_DNA"/>
</dbReference>
<gene>
    <name evidence="17" type="primary">trmG</name>
    <name evidence="17" type="ORF">MLAUSG7_0857</name>
</gene>
<evidence type="ECO:0000256" key="7">
    <source>
        <dbReference type="ARBA" id="ARBA00022691"/>
    </source>
</evidence>
<sequence length="352" mass="40768">MFGYVLSGEYEELPYGELMALLDIYKYKGNVERLKRYIITEDSPVKEIIKRSGYVDEGHRVIFRYNLENRDTNLIDEITKDFINTFKSFIDNIEYYPDIDKNKSFAVRVLKLHKDDFTKKIDSLKIEREIGGIIKLKTNAKVNLTKPDVLVRVVILKDSFIIGNVLAMRDREYFQKNRPHLRKYFHPGCILPKLARAMVNLARVKEGDIVLDPFCGTGGFLIEAGLIGAKLIGCDIDWRMSSGTLINLEEYNLIDKVIKVKRLDAKYVKDFLNELGIKEVDAIVTDPPYGISTAKKGEIENILKILSDVIKKNGYFVFAYPKKIDLDMELESLYKIYIHKGLIRHIHVYRKI</sequence>
<dbReference type="InterPro" id="IPR000241">
    <property type="entry name" value="RlmKL-like_Mtase"/>
</dbReference>
<keyword evidence="9 15" id="KW-0694">RNA-binding</keyword>
<evidence type="ECO:0000256" key="5">
    <source>
        <dbReference type="ARBA" id="ARBA00022603"/>
    </source>
</evidence>
<dbReference type="RefSeq" id="WP_214400698.1">
    <property type="nucleotide sequence ID" value="NZ_LR792632.1"/>
</dbReference>
<dbReference type="Gene3D" id="3.40.50.150">
    <property type="entry name" value="Vaccinia Virus protein VP39"/>
    <property type="match status" value="1"/>
</dbReference>
<comment type="subcellular location">
    <subcellularLocation>
        <location evidence="1">Cytoplasm</location>
    </subcellularLocation>
</comment>
<dbReference type="CDD" id="cd02440">
    <property type="entry name" value="AdoMet_MTases"/>
    <property type="match status" value="1"/>
</dbReference>
<dbReference type="SMART" id="SM00981">
    <property type="entry name" value="THUMP"/>
    <property type="match status" value="1"/>
</dbReference>
<dbReference type="Proteomes" id="UP000679213">
    <property type="component" value="Chromosome I"/>
</dbReference>
<dbReference type="GO" id="GO:0160101">
    <property type="term" value="F:tRNA (guanine(10)-N2)-dimethyltransferase activity"/>
    <property type="evidence" value="ECO:0007669"/>
    <property type="project" value="UniProtKB-EC"/>
</dbReference>
<dbReference type="SUPFAM" id="SSF53335">
    <property type="entry name" value="S-adenosyl-L-methionine-dependent methyltransferases"/>
    <property type="match status" value="1"/>
</dbReference>
<dbReference type="PIRSF" id="PIRSF017259">
    <property type="entry name" value="tRNA_mtfrase_TRM11"/>
    <property type="match status" value="1"/>
</dbReference>
<evidence type="ECO:0000256" key="3">
    <source>
        <dbReference type="ARBA" id="ARBA00022490"/>
    </source>
</evidence>
<comment type="similarity">
    <text evidence="12">Belongs to the methyltransferase superfamily. Trm-G10 family.</text>
</comment>
<evidence type="ECO:0000313" key="18">
    <source>
        <dbReference type="Proteomes" id="UP000679213"/>
    </source>
</evidence>
<evidence type="ECO:0000256" key="1">
    <source>
        <dbReference type="ARBA" id="ARBA00004496"/>
    </source>
</evidence>
<dbReference type="CDD" id="cd11715">
    <property type="entry name" value="THUMP_AdoMetMT"/>
    <property type="match status" value="1"/>
</dbReference>
<evidence type="ECO:0000256" key="2">
    <source>
        <dbReference type="ARBA" id="ARBA00011245"/>
    </source>
</evidence>
<dbReference type="GO" id="GO:0005737">
    <property type="term" value="C:cytoplasm"/>
    <property type="evidence" value="ECO:0007669"/>
    <property type="project" value="UniProtKB-SubCell"/>
</dbReference>
<evidence type="ECO:0000256" key="9">
    <source>
        <dbReference type="ARBA" id="ARBA00022884"/>
    </source>
</evidence>
<organism evidence="17 18">
    <name type="scientific">Methanocaldococcus lauensis</name>
    <dbReference type="NCBI Taxonomy" id="2546128"/>
    <lineage>
        <taxon>Archaea</taxon>
        <taxon>Methanobacteriati</taxon>
        <taxon>Methanobacteriota</taxon>
        <taxon>Methanomada group</taxon>
        <taxon>Methanococci</taxon>
        <taxon>Methanococcales</taxon>
        <taxon>Methanocaldococcaceae</taxon>
        <taxon>Methanocaldococcus</taxon>
    </lineage>
</organism>
<dbReference type="PRINTS" id="PR00507">
    <property type="entry name" value="N12N6MTFRASE"/>
</dbReference>
<dbReference type="Gene3D" id="3.30.2130.30">
    <property type="match status" value="1"/>
</dbReference>
<dbReference type="FunFam" id="3.40.50.150:FF:000251">
    <property type="entry name" value="Putative RNA methylase"/>
    <property type="match status" value="1"/>
</dbReference>
<dbReference type="AlphaFoldDB" id="A0A8D6PVF1"/>
<accession>A0A8D6PVF1</accession>
<dbReference type="KEGG" id="mesg:MLAUSG7_0857"/>
<reference evidence="17 18" key="1">
    <citation type="submission" date="2020-04" db="EMBL/GenBank/DDBJ databases">
        <authorList>
            <consortium name="Genoscope - CEA"/>
            <person name="William W."/>
        </authorList>
    </citation>
    <scope>NUCLEOTIDE SEQUENCE [LARGE SCALE GENOMIC DNA]</scope>
    <source>
        <strain evidence="17 18">SG7</strain>
    </source>
</reference>
<dbReference type="GeneID" id="65883662"/>
<dbReference type="Pfam" id="PF02926">
    <property type="entry name" value="THUMP"/>
    <property type="match status" value="1"/>
</dbReference>
<proteinExistence type="inferred from homology"/>
<name>A0A8D6PVF1_9EURY</name>
<evidence type="ECO:0000256" key="12">
    <source>
        <dbReference type="ARBA" id="ARBA00061338"/>
    </source>
</evidence>
<dbReference type="InterPro" id="IPR002052">
    <property type="entry name" value="DNA_methylase_N6_adenine_CS"/>
</dbReference>
<dbReference type="PANTHER" id="PTHR14911">
    <property type="entry name" value="THUMP DOMAIN-CONTAINING"/>
    <property type="match status" value="1"/>
</dbReference>
<dbReference type="PROSITE" id="PS01261">
    <property type="entry name" value="UPF0020"/>
    <property type="match status" value="1"/>
</dbReference>
<keyword evidence="3" id="KW-0963">Cytoplasm</keyword>
<evidence type="ECO:0000256" key="8">
    <source>
        <dbReference type="ARBA" id="ARBA00022694"/>
    </source>
</evidence>
<feature type="domain" description="THUMP" evidence="16">
    <location>
        <begin position="57"/>
        <end position="166"/>
    </location>
</feature>
<dbReference type="NCBIfam" id="TIGR01177">
    <property type="entry name" value="TIGR01177 family methyltransferase"/>
    <property type="match status" value="1"/>
</dbReference>
<comment type="function">
    <text evidence="11">Catalyzes the adenosylmethionine-dependent methylation of the exocyclic amino group (N(2)) of guanosine at position 10 of various tRNAs. Acts via a two-step process that leads to the formation of either N(2)-monomethyl (m(2)G) or N(2)-dimethylguanosine (m(2)(2)G).</text>
</comment>
<evidence type="ECO:0000256" key="13">
    <source>
        <dbReference type="ARBA" id="ARBA00066936"/>
    </source>
</evidence>
<comment type="catalytic activity">
    <reaction evidence="10">
        <text>guanosine(10) in tRNA + 2 S-adenosyl-L-methionine = N(2)-dimethylguanosine(10) in tRNA + 2 S-adenosyl-L-homocysteine + 2 H(+)</text>
        <dbReference type="Rhea" id="RHEA:43124"/>
        <dbReference type="Rhea" id="RHEA-COMP:10355"/>
        <dbReference type="Rhea" id="RHEA-COMP:10358"/>
        <dbReference type="ChEBI" id="CHEBI:15378"/>
        <dbReference type="ChEBI" id="CHEBI:57856"/>
        <dbReference type="ChEBI" id="CHEBI:59789"/>
        <dbReference type="ChEBI" id="CHEBI:74269"/>
        <dbReference type="ChEBI" id="CHEBI:74513"/>
        <dbReference type="EC" id="2.1.1.213"/>
    </reaction>
</comment>
<dbReference type="InterPro" id="IPR005885">
    <property type="entry name" value="TrmG10"/>
</dbReference>
<evidence type="ECO:0000256" key="4">
    <source>
        <dbReference type="ARBA" id="ARBA00022555"/>
    </source>
</evidence>
<protein>
    <recommendedName>
        <fullName evidence="13">tRNA (guanine(10)-N(2))-dimethyltransferase</fullName>
        <ecNumber evidence="13">2.1.1.213</ecNumber>
    </recommendedName>
    <alternativeName>
        <fullName evidence="14">tRNA:G10 dimethyltransferase</fullName>
    </alternativeName>
</protein>